<dbReference type="RefSeq" id="WP_250827522.1">
    <property type="nucleotide sequence ID" value="NZ_JAMOIL010000013.1"/>
</dbReference>
<dbReference type="InterPro" id="IPR036291">
    <property type="entry name" value="NAD(P)-bd_dom_sf"/>
</dbReference>
<dbReference type="PANTHER" id="PTHR44656">
    <property type="entry name" value="DEHYDROGENASE/REDUCTASE SDR FAMILY MEMBER 12"/>
    <property type="match status" value="1"/>
</dbReference>
<dbReference type="PANTHER" id="PTHR44656:SF7">
    <property type="entry name" value="DEHYDROGENASE_REDUCTASE SDR FAMILY MEMBER 12"/>
    <property type="match status" value="1"/>
</dbReference>
<dbReference type="Proteomes" id="UP001139485">
    <property type="component" value="Unassembled WGS sequence"/>
</dbReference>
<proteinExistence type="predicted"/>
<dbReference type="InterPro" id="IPR002347">
    <property type="entry name" value="SDR_fam"/>
</dbReference>
<organism evidence="1 2">
    <name type="scientific">Nocardioides bruguierae</name>
    <dbReference type="NCBI Taxonomy" id="2945102"/>
    <lineage>
        <taxon>Bacteria</taxon>
        <taxon>Bacillati</taxon>
        <taxon>Actinomycetota</taxon>
        <taxon>Actinomycetes</taxon>
        <taxon>Propionibacteriales</taxon>
        <taxon>Nocardioidaceae</taxon>
        <taxon>Nocardioides</taxon>
    </lineage>
</organism>
<comment type="caution">
    <text evidence="1">The sequence shown here is derived from an EMBL/GenBank/DDBJ whole genome shotgun (WGS) entry which is preliminary data.</text>
</comment>
<name>A0A9X2D7X7_9ACTN</name>
<evidence type="ECO:0000313" key="1">
    <source>
        <dbReference type="EMBL" id="MCM0621028.1"/>
    </source>
</evidence>
<evidence type="ECO:0000313" key="2">
    <source>
        <dbReference type="Proteomes" id="UP001139485"/>
    </source>
</evidence>
<accession>A0A9X2D7X7</accession>
<dbReference type="PRINTS" id="PR00081">
    <property type="entry name" value="GDHRDH"/>
</dbReference>
<dbReference type="InterPro" id="IPR052992">
    <property type="entry name" value="SDR_member_12"/>
</dbReference>
<dbReference type="Pfam" id="PF00106">
    <property type="entry name" value="adh_short"/>
    <property type="match status" value="1"/>
</dbReference>
<gene>
    <name evidence="1" type="ORF">M8330_12080</name>
</gene>
<dbReference type="AlphaFoldDB" id="A0A9X2D7X7"/>
<reference evidence="1" key="1">
    <citation type="submission" date="2022-05" db="EMBL/GenBank/DDBJ databases">
        <authorList>
            <person name="Tuo L."/>
        </authorList>
    </citation>
    <scope>NUCLEOTIDE SEQUENCE</scope>
    <source>
        <strain evidence="1">BSK12Z-4</strain>
    </source>
</reference>
<keyword evidence="2" id="KW-1185">Reference proteome</keyword>
<dbReference type="SUPFAM" id="SSF51735">
    <property type="entry name" value="NAD(P)-binding Rossmann-fold domains"/>
    <property type="match status" value="1"/>
</dbReference>
<dbReference type="Gene3D" id="3.40.50.720">
    <property type="entry name" value="NAD(P)-binding Rossmann-like Domain"/>
    <property type="match status" value="1"/>
</dbReference>
<sequence length="360" mass="37925">MSTRAPASRTARGVALGLSRSLSLGLARAATRALDVAADRAVLPGYAATGPRLRRAGWRLDPARRDPEPGSLAGRHVVVTGATSGIGRATAVGLAGLGAVVHLLGRDPAKVAAEAADLRAQGAQVVEEVCDVGDLDAVAAWCADLLGRVDALHGLVHNAGVLTTERQESPQGHEQGLAVHVLGPHLMTALLLPALRTGRGSVLWMSSGGMYTAGLHADSVDDLEHRRPEDLPYDGVRAYARTKRMQVVLADAWARRTRGTGVLVASMHPGWVATPGLTDALPGFDRLLRPLLRDAAEGADTAVWFVATRPSTARGTFFHDRAPRPVHQVPRTRARRQGDAEARQRFLALVAEASGGPDLG</sequence>
<dbReference type="EMBL" id="JAMOIL010000013">
    <property type="protein sequence ID" value="MCM0621028.1"/>
    <property type="molecule type" value="Genomic_DNA"/>
</dbReference>
<protein>
    <submittedName>
        <fullName evidence="1">SDR family NAD(P)-dependent oxidoreductase</fullName>
    </submittedName>
</protein>